<reference evidence="8 9" key="1">
    <citation type="submission" date="2023-05" db="EMBL/GenBank/DDBJ databases">
        <title>Draft genome sequence of Streptomyces sp. B-S-A12 isolated from a cave soil in Thailand.</title>
        <authorList>
            <person name="Chamroensaksri N."/>
            <person name="Muangham S."/>
        </authorList>
    </citation>
    <scope>NUCLEOTIDE SEQUENCE [LARGE SCALE GENOMIC DNA]</scope>
    <source>
        <strain evidence="8 9">B-S-A12</strain>
    </source>
</reference>
<dbReference type="Proteomes" id="UP001237105">
    <property type="component" value="Unassembled WGS sequence"/>
</dbReference>
<feature type="compositionally biased region" description="Low complexity" evidence="5">
    <location>
        <begin position="23"/>
        <end position="42"/>
    </location>
</feature>
<dbReference type="Pfam" id="PF06271">
    <property type="entry name" value="RDD"/>
    <property type="match status" value="1"/>
</dbReference>
<feature type="transmembrane region" description="Helical" evidence="6">
    <location>
        <begin position="102"/>
        <end position="125"/>
    </location>
</feature>
<name>A0ABT6T7A2_9ACTN</name>
<evidence type="ECO:0000256" key="3">
    <source>
        <dbReference type="ARBA" id="ARBA00022989"/>
    </source>
</evidence>
<keyword evidence="3 6" id="KW-1133">Transmembrane helix</keyword>
<dbReference type="EMBL" id="JASCIS010000042">
    <property type="protein sequence ID" value="MDI3422742.1"/>
    <property type="molecule type" value="Genomic_DNA"/>
</dbReference>
<comment type="subcellular location">
    <subcellularLocation>
        <location evidence="1">Membrane</location>
        <topology evidence="1">Multi-pass membrane protein</topology>
    </subcellularLocation>
</comment>
<accession>A0ABT6T7A2</accession>
<dbReference type="SUPFAM" id="SSF81995">
    <property type="entry name" value="beta-sandwich domain of Sec23/24"/>
    <property type="match status" value="1"/>
</dbReference>
<feature type="compositionally biased region" description="Low complexity" evidence="5">
    <location>
        <begin position="1"/>
        <end position="16"/>
    </location>
</feature>
<evidence type="ECO:0000256" key="1">
    <source>
        <dbReference type="ARBA" id="ARBA00004141"/>
    </source>
</evidence>
<evidence type="ECO:0000313" key="8">
    <source>
        <dbReference type="EMBL" id="MDI3422742.1"/>
    </source>
</evidence>
<comment type="caution">
    <text evidence="8">The sequence shown here is derived from an EMBL/GenBank/DDBJ whole genome shotgun (WGS) entry which is preliminary data.</text>
</comment>
<keyword evidence="9" id="KW-1185">Reference proteome</keyword>
<dbReference type="InterPro" id="IPR010432">
    <property type="entry name" value="RDD"/>
</dbReference>
<dbReference type="RefSeq" id="WP_282538599.1">
    <property type="nucleotide sequence ID" value="NZ_JASCIS010000042.1"/>
</dbReference>
<feature type="domain" description="RDD" evidence="7">
    <location>
        <begin position="69"/>
        <end position="160"/>
    </location>
</feature>
<evidence type="ECO:0000256" key="2">
    <source>
        <dbReference type="ARBA" id="ARBA00022692"/>
    </source>
</evidence>
<evidence type="ECO:0000256" key="4">
    <source>
        <dbReference type="ARBA" id="ARBA00023136"/>
    </source>
</evidence>
<proteinExistence type="predicted"/>
<keyword evidence="2 6" id="KW-0812">Transmembrane</keyword>
<gene>
    <name evidence="8" type="ORF">QIT00_30095</name>
</gene>
<keyword evidence="4 6" id="KW-0472">Membrane</keyword>
<organism evidence="8 9">
    <name type="scientific">Streptomyces luteolus</name>
    <dbReference type="NCBI Taxonomy" id="3043615"/>
    <lineage>
        <taxon>Bacteria</taxon>
        <taxon>Bacillati</taxon>
        <taxon>Actinomycetota</taxon>
        <taxon>Actinomycetes</taxon>
        <taxon>Kitasatosporales</taxon>
        <taxon>Streptomycetaceae</taxon>
        <taxon>Streptomyces</taxon>
    </lineage>
</organism>
<evidence type="ECO:0000259" key="7">
    <source>
        <dbReference type="Pfam" id="PF06271"/>
    </source>
</evidence>
<sequence>MINQQPNPYQQPNQQPYQPPPQQQQQQQQQPYAYPQQPSPYAQHPPPYQQPPARSVPSVPSVPEEVGDFRRLFAALVDGLIALFGGLKLAELLTEGESVGTFWGYLVGLVLGISFVHHVFGALIFRASVGKFLFTTRVVRSEDCGRPRFWQTVRRWLLGLTWLPMQLPLSLISGEGEPYDDDHCGLRYVRSKDLR</sequence>
<evidence type="ECO:0000256" key="5">
    <source>
        <dbReference type="SAM" id="MobiDB-lite"/>
    </source>
</evidence>
<feature type="compositionally biased region" description="Low complexity" evidence="5">
    <location>
        <begin position="51"/>
        <end position="60"/>
    </location>
</feature>
<evidence type="ECO:0000256" key="6">
    <source>
        <dbReference type="SAM" id="Phobius"/>
    </source>
</evidence>
<feature type="region of interest" description="Disordered" evidence="5">
    <location>
        <begin position="1"/>
        <end position="60"/>
    </location>
</feature>
<feature type="transmembrane region" description="Helical" evidence="6">
    <location>
        <begin position="72"/>
        <end position="90"/>
    </location>
</feature>
<evidence type="ECO:0000313" key="9">
    <source>
        <dbReference type="Proteomes" id="UP001237105"/>
    </source>
</evidence>
<protein>
    <submittedName>
        <fullName evidence="8">RDD family protein</fullName>
    </submittedName>
</protein>